<dbReference type="HOGENOM" id="CLU_027402_25_0_6"/>
<dbReference type="PANTHER" id="PTHR37936:SF3">
    <property type="entry name" value="TRANSPOSASE INSC FOR INSERTION ELEMENT IS2A-RELATED"/>
    <property type="match status" value="1"/>
</dbReference>
<sequence>MEKIEVITGVRRRRRYSAQEKAFMVAECERPGMSVSLVARRHGISASLLFRWKKLMKDGGMSAIESGDEVVSASEMKALNKKVRELERMLGRKTMEAEILREALEVAQSKKLISRMVARKAEVRDTTSRTMTGICRLSESCAMPVLPMAIEGSLLG</sequence>
<evidence type="ECO:0000313" key="5">
    <source>
        <dbReference type="EMBL" id="AHI32852.1"/>
    </source>
</evidence>
<evidence type="ECO:0000256" key="1">
    <source>
        <dbReference type="ARBA" id="ARBA00009964"/>
    </source>
</evidence>
<name>W5YUF8_9GAMM</name>
<dbReference type="Proteomes" id="UP000199211">
    <property type="component" value="Unassembled WGS sequence"/>
</dbReference>
<dbReference type="PANTHER" id="PTHR37936">
    <property type="entry name" value="TRANSPOSASE INSC FOR INSERTION ELEMENT IS2A-RELATED"/>
    <property type="match status" value="1"/>
</dbReference>
<evidence type="ECO:0000256" key="4">
    <source>
        <dbReference type="SAM" id="Coils"/>
    </source>
</evidence>
<reference evidence="5 7" key="1">
    <citation type="journal article" date="2014" name="Genome Announc.">
        <title>Draft Genome Sequences of Marinobacter similis A3d10T and Marinobacter salarius R9SW1T.</title>
        <authorList>
            <person name="Ivanova E.P."/>
            <person name="Ng H.J."/>
            <person name="Webb H.K."/>
            <person name="Feng G."/>
            <person name="Oshima K."/>
            <person name="Hattori M."/>
            <person name="Ohkuma M."/>
            <person name="Sergeev A.F."/>
            <person name="Mikhailov V.V."/>
            <person name="Crawford R.J."/>
            <person name="Sawabe T."/>
        </authorList>
    </citation>
    <scope>NUCLEOTIDE SEQUENCE [LARGE SCALE GENOMIC DNA]</scope>
    <source>
        <strain evidence="7">A3d10 and R9SW1</strain>
        <strain evidence="5">R9SW1</strain>
    </source>
</reference>
<dbReference type="SUPFAM" id="SSF46689">
    <property type="entry name" value="Homeodomain-like"/>
    <property type="match status" value="1"/>
</dbReference>
<dbReference type="InterPro" id="IPR036388">
    <property type="entry name" value="WH-like_DNA-bd_sf"/>
</dbReference>
<dbReference type="EMBL" id="FOTV01000025">
    <property type="protein sequence ID" value="SFM06520.1"/>
    <property type="molecule type" value="Genomic_DNA"/>
</dbReference>
<accession>A0A1I4MTX9</accession>
<dbReference type="GO" id="GO:0004803">
    <property type="term" value="F:transposase activity"/>
    <property type="evidence" value="ECO:0007669"/>
    <property type="project" value="InterPro"/>
</dbReference>
<dbReference type="Gene3D" id="1.10.10.10">
    <property type="entry name" value="Winged helix-like DNA-binding domain superfamily/Winged helix DNA-binding domain"/>
    <property type="match status" value="1"/>
</dbReference>
<comment type="function">
    <text evidence="3">Involved in the transposition of the insertion sequence IS2.</text>
</comment>
<dbReference type="EMBL" id="CP007152">
    <property type="protein sequence ID" value="AHI32852.1"/>
    <property type="molecule type" value="Genomic_DNA"/>
</dbReference>
<dbReference type="Proteomes" id="UP000035081">
    <property type="component" value="Chromosome"/>
</dbReference>
<evidence type="ECO:0000256" key="2">
    <source>
        <dbReference type="ARBA" id="ARBA00022578"/>
    </source>
</evidence>
<protein>
    <submittedName>
        <fullName evidence="5 6">Transposase</fullName>
    </submittedName>
</protein>
<evidence type="ECO:0000313" key="8">
    <source>
        <dbReference type="Proteomes" id="UP000199211"/>
    </source>
</evidence>
<dbReference type="AlphaFoldDB" id="W5YUF8"/>
<dbReference type="GO" id="GO:0003677">
    <property type="term" value="F:DNA binding"/>
    <property type="evidence" value="ECO:0007669"/>
    <property type="project" value="InterPro"/>
</dbReference>
<dbReference type="Pfam" id="PF01527">
    <property type="entry name" value="HTH_Tnp_1"/>
    <property type="match status" value="1"/>
</dbReference>
<dbReference type="InterPro" id="IPR009057">
    <property type="entry name" value="Homeodomain-like_sf"/>
</dbReference>
<gene>
    <name evidence="5" type="ORF">AU15_21505</name>
    <name evidence="6" type="ORF">SAMN04487868_12565</name>
</gene>
<keyword evidence="4" id="KW-0175">Coiled coil</keyword>
<organism evidence="5 7">
    <name type="scientific">Marinobacter salarius</name>
    <dbReference type="NCBI Taxonomy" id="1420917"/>
    <lineage>
        <taxon>Bacteria</taxon>
        <taxon>Pseudomonadati</taxon>
        <taxon>Pseudomonadota</taxon>
        <taxon>Gammaproteobacteria</taxon>
        <taxon>Pseudomonadales</taxon>
        <taxon>Marinobacteraceae</taxon>
        <taxon>Marinobacter</taxon>
    </lineage>
</organism>
<evidence type="ECO:0000256" key="3">
    <source>
        <dbReference type="ARBA" id="ARBA00024308"/>
    </source>
</evidence>
<evidence type="ECO:0000313" key="6">
    <source>
        <dbReference type="EMBL" id="SFM06520.1"/>
    </source>
</evidence>
<evidence type="ECO:0000313" key="7">
    <source>
        <dbReference type="Proteomes" id="UP000035081"/>
    </source>
</evidence>
<keyword evidence="2" id="KW-0815">Transposition</keyword>
<proteinExistence type="inferred from homology"/>
<dbReference type="GO" id="GO:0006313">
    <property type="term" value="P:DNA transposition"/>
    <property type="evidence" value="ECO:0007669"/>
    <property type="project" value="InterPro"/>
</dbReference>
<dbReference type="KEGG" id="msr:AU15_21505"/>
<dbReference type="InterPro" id="IPR002514">
    <property type="entry name" value="Transposase_8"/>
</dbReference>
<comment type="similarity">
    <text evidence="1">Belongs to the transposase 8 family.</text>
</comment>
<accession>W5YUF8</accession>
<feature type="coiled-coil region" evidence="4">
    <location>
        <begin position="76"/>
        <end position="103"/>
    </location>
</feature>
<keyword evidence="8" id="KW-1185">Reference proteome</keyword>
<reference evidence="6 8" key="2">
    <citation type="submission" date="2016-10" db="EMBL/GenBank/DDBJ databases">
        <authorList>
            <person name="Varghese N."/>
            <person name="Submissions S."/>
        </authorList>
    </citation>
    <scope>NUCLEOTIDE SEQUENCE [LARGE SCALE GENOMIC DNA]</scope>
    <source>
        <strain evidence="6 8">DSM 26291</strain>
    </source>
</reference>